<evidence type="ECO:0008006" key="3">
    <source>
        <dbReference type="Google" id="ProtNLM"/>
    </source>
</evidence>
<dbReference type="RefSeq" id="WP_326507446.1">
    <property type="nucleotide sequence ID" value="NZ_JAWIIV010000013.1"/>
</dbReference>
<protein>
    <recommendedName>
        <fullName evidence="3">Tetratricopeptide repeat protein</fullName>
    </recommendedName>
</protein>
<proteinExistence type="predicted"/>
<dbReference type="EMBL" id="JAWIIV010000013">
    <property type="protein sequence ID" value="MEC4720730.1"/>
    <property type="molecule type" value="Genomic_DNA"/>
</dbReference>
<dbReference type="Gene3D" id="1.25.40.10">
    <property type="entry name" value="Tetratricopeptide repeat domain"/>
    <property type="match status" value="1"/>
</dbReference>
<comment type="caution">
    <text evidence="1">The sequence shown here is derived from an EMBL/GenBank/DDBJ whole genome shotgun (WGS) entry which is preliminary data.</text>
</comment>
<sequence>MELPRNPSPDEPLSAEQMRMLGEIGFFAANHGDLVRAEEIFQSLLVLRPNRDFPYLGLGITFLNGGRVQEAVSILERGQTMVPDSVDLCVFLAMALRASQRNAEANKLLTETLAAHREDTPTLRLAKQLLAS</sequence>
<name>A0ABU6JBN7_9BURK</name>
<reference evidence="1 2" key="1">
    <citation type="submission" date="2023-10" db="EMBL/GenBank/DDBJ databases">
        <title>Noviherbaspirillum sp. CPCC 100848 genome assembly.</title>
        <authorList>
            <person name="Li X.Y."/>
            <person name="Fang X.M."/>
        </authorList>
    </citation>
    <scope>NUCLEOTIDE SEQUENCE [LARGE SCALE GENOMIC DNA]</scope>
    <source>
        <strain evidence="1 2">CPCC 100848</strain>
    </source>
</reference>
<dbReference type="SUPFAM" id="SSF48452">
    <property type="entry name" value="TPR-like"/>
    <property type="match status" value="1"/>
</dbReference>
<dbReference type="Pfam" id="PF14559">
    <property type="entry name" value="TPR_19"/>
    <property type="match status" value="1"/>
</dbReference>
<dbReference type="InterPro" id="IPR011990">
    <property type="entry name" value="TPR-like_helical_dom_sf"/>
</dbReference>
<keyword evidence="2" id="KW-1185">Reference proteome</keyword>
<organism evidence="1 2">
    <name type="scientific">Noviherbaspirillum album</name>
    <dbReference type="NCBI Taxonomy" id="3080276"/>
    <lineage>
        <taxon>Bacteria</taxon>
        <taxon>Pseudomonadati</taxon>
        <taxon>Pseudomonadota</taxon>
        <taxon>Betaproteobacteria</taxon>
        <taxon>Burkholderiales</taxon>
        <taxon>Oxalobacteraceae</taxon>
        <taxon>Noviherbaspirillum</taxon>
    </lineage>
</organism>
<dbReference type="Proteomes" id="UP001352263">
    <property type="component" value="Unassembled WGS sequence"/>
</dbReference>
<gene>
    <name evidence="1" type="ORF">RY831_16320</name>
</gene>
<evidence type="ECO:0000313" key="2">
    <source>
        <dbReference type="Proteomes" id="UP001352263"/>
    </source>
</evidence>
<accession>A0ABU6JBN7</accession>
<evidence type="ECO:0000313" key="1">
    <source>
        <dbReference type="EMBL" id="MEC4720730.1"/>
    </source>
</evidence>